<reference evidence="2" key="1">
    <citation type="submission" date="2025-08" db="UniProtKB">
        <authorList>
            <consortium name="RefSeq"/>
        </authorList>
    </citation>
    <scope>IDENTIFICATION</scope>
    <source>
        <strain evidence="2">Tuebingen</strain>
        <tissue evidence="2">Fibroblasts and whole tissue</tissue>
    </source>
</reference>
<protein>
    <submittedName>
        <fullName evidence="2">Uncharacterized protein</fullName>
    </submittedName>
</protein>
<dbReference type="Proteomes" id="UP000000437">
    <property type="component" value="Chromosome 4"/>
</dbReference>
<proteinExistence type="predicted"/>
<gene>
    <name evidence="2" type="primary">LOC137490949</name>
</gene>
<evidence type="ECO:0000313" key="2">
    <source>
        <dbReference type="RefSeq" id="XP_073802853.1"/>
    </source>
</evidence>
<name>A0AC58J8P4_DANRE</name>
<accession>A0AC58J8P4</accession>
<dbReference type="RefSeq" id="XP_073802853.1">
    <property type="nucleotide sequence ID" value="XM_073946752.1"/>
</dbReference>
<keyword evidence="1" id="KW-1185">Reference proteome</keyword>
<sequence>MKLHIFKYDSFSCHARLCIEPAIVHKWRNWQSEMLEQLSRRENVIVGGDKRADSPGHSAKYGSYTMMDLATNTVVDLKLVQSNEVGGSYHMEKEGLKRSLDLLDARGVRLECIITDRHPQIQKYLRDRNVTQFYDVWHIEKGISKKLDQIYQIKGCEKLRKWLRSIKNHIYWTAASSTTGPERVAKWTSILNHVHEDPNFPAYLHPQRISRDKNKWLSAATMPFYKLEKVLANKRILKDVAKLSPHHQTSTVEAFHSVLLRFAPKNVVFPFLGMLCRLYLAAVVNEGDANPLVHHQREPSPEF</sequence>
<evidence type="ECO:0000313" key="1">
    <source>
        <dbReference type="Proteomes" id="UP000000437"/>
    </source>
</evidence>
<organism evidence="1 2">
    <name type="scientific">Danio rerio</name>
    <name type="common">Zebrafish</name>
    <name type="synonym">Brachydanio rerio</name>
    <dbReference type="NCBI Taxonomy" id="7955"/>
    <lineage>
        <taxon>Eukaryota</taxon>
        <taxon>Metazoa</taxon>
        <taxon>Chordata</taxon>
        <taxon>Craniata</taxon>
        <taxon>Vertebrata</taxon>
        <taxon>Euteleostomi</taxon>
        <taxon>Actinopterygii</taxon>
        <taxon>Neopterygii</taxon>
        <taxon>Teleostei</taxon>
        <taxon>Ostariophysi</taxon>
        <taxon>Cypriniformes</taxon>
        <taxon>Danionidae</taxon>
        <taxon>Danioninae</taxon>
        <taxon>Danio</taxon>
    </lineage>
</organism>